<gene>
    <name evidence="1" type="ORF">Salmuc_02877</name>
</gene>
<dbReference type="EMBL" id="APVH01000017">
    <property type="protein sequence ID" value="EPX83079.1"/>
    <property type="molecule type" value="Genomic_DNA"/>
</dbReference>
<dbReference type="HOGENOM" id="CLU_1979993_0_0_5"/>
<reference evidence="2" key="1">
    <citation type="journal article" date="2014" name="Stand. Genomic Sci.">
        <title>Genome sequence of the exopolysaccharide-producing Salipiger mucosus type strain (DSM 16094(T)), a moderately halophilic member of the Roseobacter clade.</title>
        <authorList>
            <person name="Riedel T."/>
            <person name="Spring S."/>
            <person name="Fiebig A."/>
            <person name="Petersen J."/>
            <person name="Kyrpides N.C."/>
            <person name="Goker M."/>
            <person name="Klenk H.P."/>
        </authorList>
    </citation>
    <scope>NUCLEOTIDE SEQUENCE [LARGE SCALE GENOMIC DNA]</scope>
    <source>
        <strain evidence="2">DSM 16094</strain>
    </source>
</reference>
<dbReference type="Proteomes" id="UP000015347">
    <property type="component" value="Unassembled WGS sequence"/>
</dbReference>
<dbReference type="STRING" id="1123237.Salmuc_02877"/>
<keyword evidence="2" id="KW-1185">Reference proteome</keyword>
<evidence type="ECO:0000313" key="2">
    <source>
        <dbReference type="Proteomes" id="UP000015347"/>
    </source>
</evidence>
<accession>S9SA13</accession>
<name>S9SA13_9RHOB</name>
<dbReference type="eggNOG" id="ENOG5032X1T">
    <property type="taxonomic scope" value="Bacteria"/>
</dbReference>
<protein>
    <submittedName>
        <fullName evidence="1">Uncharacterized protein</fullName>
    </submittedName>
</protein>
<evidence type="ECO:0000313" key="1">
    <source>
        <dbReference type="EMBL" id="EPX83079.1"/>
    </source>
</evidence>
<sequence>MPQRVTRPPAFNDHDAPPPASLRAWMVAGHSGAGTPWLRPGEALALARYALVRGEGVRMMEAAAMTLHEPPRDVDWEIIGADAPGENWEDHLDPGAAYDLVRRKLRLARDEGARLQYKLWLAAGAV</sequence>
<dbReference type="AlphaFoldDB" id="S9SA13"/>
<comment type="caution">
    <text evidence="1">The sequence shown here is derived from an EMBL/GenBank/DDBJ whole genome shotgun (WGS) entry which is preliminary data.</text>
</comment>
<organism evidence="1 2">
    <name type="scientific">Salipiger mucosus DSM 16094</name>
    <dbReference type="NCBI Taxonomy" id="1123237"/>
    <lineage>
        <taxon>Bacteria</taxon>
        <taxon>Pseudomonadati</taxon>
        <taxon>Pseudomonadota</taxon>
        <taxon>Alphaproteobacteria</taxon>
        <taxon>Rhodobacterales</taxon>
        <taxon>Roseobacteraceae</taxon>
        <taxon>Salipiger</taxon>
    </lineage>
</organism>
<proteinExistence type="predicted"/>
<dbReference type="RefSeq" id="WP_021120164.1">
    <property type="nucleotide sequence ID" value="NZ_KE557275.1"/>
</dbReference>